<name>A0ABR2VAF5_9PEZI</name>
<keyword evidence="3" id="KW-1185">Reference proteome</keyword>
<evidence type="ECO:0000313" key="2">
    <source>
        <dbReference type="EMBL" id="KAK9423890.1"/>
    </source>
</evidence>
<gene>
    <name evidence="2" type="ORF">SUNI508_03906</name>
</gene>
<feature type="compositionally biased region" description="Polar residues" evidence="1">
    <location>
        <begin position="160"/>
        <end position="184"/>
    </location>
</feature>
<feature type="region of interest" description="Disordered" evidence="1">
    <location>
        <begin position="160"/>
        <end position="188"/>
    </location>
</feature>
<sequence>MMPRCPINMAGYTGMPSHAPNIIVLALAPDQRPEKFWLWIPGYSRPITELAINFPEEAIYPCCQCGAVRIAAIDRGVRRCRMAKLCQCFTHDHDFSLPLKSEVSDDEDDQDMEDNDASSVSMSSLVYYQPNLIVTSNLTTPPEPMSLIGSGLMVSASITAQSPESVPVTSTTDTNEQPNLTNSSDSKDRMGAMLQKYRHWCSTNRPCFYNCKSPDPNKPWQCAQSCPAEKRRRPRRRRQQQQQ</sequence>
<dbReference type="Proteomes" id="UP001408356">
    <property type="component" value="Unassembled WGS sequence"/>
</dbReference>
<dbReference type="EMBL" id="JARVKF010000057">
    <property type="protein sequence ID" value="KAK9423890.1"/>
    <property type="molecule type" value="Genomic_DNA"/>
</dbReference>
<protein>
    <submittedName>
        <fullName evidence="2">Uncharacterized protein</fullName>
    </submittedName>
</protein>
<proteinExistence type="predicted"/>
<feature type="compositionally biased region" description="Basic residues" evidence="1">
    <location>
        <begin position="230"/>
        <end position="243"/>
    </location>
</feature>
<evidence type="ECO:0000313" key="3">
    <source>
        <dbReference type="Proteomes" id="UP001408356"/>
    </source>
</evidence>
<comment type="caution">
    <text evidence="2">The sequence shown here is derived from an EMBL/GenBank/DDBJ whole genome shotgun (WGS) entry which is preliminary data.</text>
</comment>
<feature type="region of interest" description="Disordered" evidence="1">
    <location>
        <begin position="214"/>
        <end position="243"/>
    </location>
</feature>
<reference evidence="2 3" key="1">
    <citation type="journal article" date="2024" name="J. Plant Pathol.">
        <title>Sequence and assembly of the genome of Seiridium unicorne, isolate CBS 538.82, causal agent of cypress canker disease.</title>
        <authorList>
            <person name="Scali E."/>
            <person name="Rocca G.D."/>
            <person name="Danti R."/>
            <person name="Garbelotto M."/>
            <person name="Barberini S."/>
            <person name="Baroncelli R."/>
            <person name="Emiliani G."/>
        </authorList>
    </citation>
    <scope>NUCLEOTIDE SEQUENCE [LARGE SCALE GENOMIC DNA]</scope>
    <source>
        <strain evidence="2 3">BM-138-508</strain>
    </source>
</reference>
<organism evidence="2 3">
    <name type="scientific">Seiridium unicorne</name>
    <dbReference type="NCBI Taxonomy" id="138068"/>
    <lineage>
        <taxon>Eukaryota</taxon>
        <taxon>Fungi</taxon>
        <taxon>Dikarya</taxon>
        <taxon>Ascomycota</taxon>
        <taxon>Pezizomycotina</taxon>
        <taxon>Sordariomycetes</taxon>
        <taxon>Xylariomycetidae</taxon>
        <taxon>Amphisphaeriales</taxon>
        <taxon>Sporocadaceae</taxon>
        <taxon>Seiridium</taxon>
    </lineage>
</organism>
<accession>A0ABR2VAF5</accession>
<evidence type="ECO:0000256" key="1">
    <source>
        <dbReference type="SAM" id="MobiDB-lite"/>
    </source>
</evidence>